<evidence type="ECO:0000256" key="6">
    <source>
        <dbReference type="SAM" id="MobiDB-lite"/>
    </source>
</evidence>
<feature type="compositionally biased region" description="Basic and acidic residues" evidence="6">
    <location>
        <begin position="760"/>
        <end position="770"/>
    </location>
</feature>
<dbReference type="Proteomes" id="UP001303046">
    <property type="component" value="Unassembled WGS sequence"/>
</dbReference>
<feature type="compositionally biased region" description="Low complexity" evidence="6">
    <location>
        <begin position="462"/>
        <end position="481"/>
    </location>
</feature>
<evidence type="ECO:0000256" key="3">
    <source>
        <dbReference type="ARBA" id="ARBA00038386"/>
    </source>
</evidence>
<feature type="compositionally biased region" description="Polar residues" evidence="6">
    <location>
        <begin position="562"/>
        <end position="573"/>
    </location>
</feature>
<comment type="similarity">
    <text evidence="3">Belongs to the NRARP family.</text>
</comment>
<protein>
    <recommendedName>
        <fullName evidence="7">cGMP-dependent protein kinase interacting domain-containing protein</fullName>
    </recommendedName>
</protein>
<feature type="repeat" description="ANK" evidence="4">
    <location>
        <begin position="222"/>
        <end position="254"/>
    </location>
</feature>
<evidence type="ECO:0000313" key="9">
    <source>
        <dbReference type="Proteomes" id="UP001303046"/>
    </source>
</evidence>
<dbReference type="PANTHER" id="PTHR24179">
    <property type="entry name" value="PROTEIN PHOSPHATASE 1 REGULATORY SUBUNIT 12"/>
    <property type="match status" value="1"/>
</dbReference>
<evidence type="ECO:0000259" key="7">
    <source>
        <dbReference type="Pfam" id="PF15898"/>
    </source>
</evidence>
<feature type="region of interest" description="Disordered" evidence="6">
    <location>
        <begin position="309"/>
        <end position="794"/>
    </location>
</feature>
<feature type="compositionally biased region" description="Low complexity" evidence="6">
    <location>
        <begin position="583"/>
        <end position="596"/>
    </location>
</feature>
<feature type="region of interest" description="Disordered" evidence="6">
    <location>
        <begin position="887"/>
        <end position="908"/>
    </location>
</feature>
<dbReference type="InterPro" id="IPR002110">
    <property type="entry name" value="Ankyrin_rpt"/>
</dbReference>
<evidence type="ECO:0000256" key="1">
    <source>
        <dbReference type="ARBA" id="ARBA00022473"/>
    </source>
</evidence>
<reference evidence="8 9" key="1">
    <citation type="submission" date="2023-08" db="EMBL/GenBank/DDBJ databases">
        <title>A Necator americanus chromosomal reference genome.</title>
        <authorList>
            <person name="Ilik V."/>
            <person name="Petrzelkova K.J."/>
            <person name="Pardy F."/>
            <person name="Fuh T."/>
            <person name="Niatou-Singa F.S."/>
            <person name="Gouil Q."/>
            <person name="Baker L."/>
            <person name="Ritchie M.E."/>
            <person name="Jex A.R."/>
            <person name="Gazzola D."/>
            <person name="Li H."/>
            <person name="Toshio Fujiwara R."/>
            <person name="Zhan B."/>
            <person name="Aroian R.V."/>
            <person name="Pafco B."/>
            <person name="Schwarz E.M."/>
        </authorList>
    </citation>
    <scope>NUCLEOTIDE SEQUENCE [LARGE SCALE GENOMIC DNA]</scope>
    <source>
        <strain evidence="8 9">Aroian</strain>
        <tissue evidence="8">Whole animal</tissue>
    </source>
</reference>
<feature type="region of interest" description="Disordered" evidence="6">
    <location>
        <begin position="987"/>
        <end position="1015"/>
    </location>
</feature>
<dbReference type="PROSITE" id="PS50088">
    <property type="entry name" value="ANK_REPEAT"/>
    <property type="match status" value="4"/>
</dbReference>
<feature type="compositionally biased region" description="Polar residues" evidence="6">
    <location>
        <begin position="597"/>
        <end position="608"/>
    </location>
</feature>
<dbReference type="InterPro" id="IPR031775">
    <property type="entry name" value="PRKG1_interact"/>
</dbReference>
<dbReference type="InterPro" id="IPR036770">
    <property type="entry name" value="Ankyrin_rpt-contain_sf"/>
</dbReference>
<feature type="compositionally biased region" description="Low complexity" evidence="6">
    <location>
        <begin position="781"/>
        <end position="794"/>
    </location>
</feature>
<feature type="repeat" description="ANK" evidence="4">
    <location>
        <begin position="129"/>
        <end position="161"/>
    </location>
</feature>
<organism evidence="8 9">
    <name type="scientific">Necator americanus</name>
    <name type="common">Human hookworm</name>
    <dbReference type="NCBI Taxonomy" id="51031"/>
    <lineage>
        <taxon>Eukaryota</taxon>
        <taxon>Metazoa</taxon>
        <taxon>Ecdysozoa</taxon>
        <taxon>Nematoda</taxon>
        <taxon>Chromadorea</taxon>
        <taxon>Rhabditida</taxon>
        <taxon>Rhabditina</taxon>
        <taxon>Rhabditomorpha</taxon>
        <taxon>Strongyloidea</taxon>
        <taxon>Ancylostomatidae</taxon>
        <taxon>Bunostominae</taxon>
        <taxon>Necator</taxon>
    </lineage>
</organism>
<feature type="compositionally biased region" description="Polar residues" evidence="6">
    <location>
        <begin position="698"/>
        <end position="715"/>
    </location>
</feature>
<evidence type="ECO:0000313" key="8">
    <source>
        <dbReference type="EMBL" id="KAK6738866.1"/>
    </source>
</evidence>
<sequence>MVVREDDDLDLEEATKHASILQNKQLITNNVINKRKEQLQRWESSEMNGEPVLRQKKARVKFEDSDIFLSACMSGDEDEVEELLAKGADINTATVDGLTALHQAVIDSKPDMVRFLCEKGADVNAQDNEGWTPLHAAACCGNLAIVRYLCQSGALLSVINSDRELALDLADDESCREFLEHEYRKQGVIPEQCRDQELATMMRDVQQWIRDKEYCDKPHPRTGATAVHVAAAKGHTQLLELLIKAGGNVLARDKDGWTPLHAAAHWAEKDSCKILLEHGASITDTNFAGQNVLAVADKDVVEYLEDLERSVDKRKSPPTAPASILQEKNNRLSREEHTLTTDRKHEIQHKDQASENEMLRSLVTIRRLGDGKSPSPPSESPSLRGSVESEQRTPPAAVEDKSSAERSASEPPSLPKTTTETFPTERIPSSIRSTVSAERSLPLSKPVELQRSGSGTPSLAESIKTSDGSSSSIHSGDQHVSATVPIPTRPLQQPNSWINRGVQLITRSGSSSASSIARSSATASSDSSSPMSLGTSSTSSGIQPGAGTPSVLPKPPCLPSTVLRSRSTPSNLPWASLSRVFNSPVQSPSDPQSPSVGTPTSPFAQSRVSAFRPLSSPSETAPPVVCGELPRGLHPHQLNPSKMRPWQSSAVTESEAERRNTARIQRQHRRSTQGVTKEHLEEASRIAMAEAARRRGQAASQTAPSNATSAPNPSRETGVARLASEERDSTSMCSDRSSTSIERSSLEGSVISHPCSVPKEPSEAMERTSWERAPPPANAVSSTAPLSLPSTTASNQAVVGIRRKSQGLSVSRSNRRGTGPVLAEDIHAAVSARQTPDTNVNSTSTRTTSVEPATTTVRPTVSVSSFARPLISSANIRTDVARGVETSASLDPSGHVTTTAPPTRTSSATVTVGRVQPRLPGQTIMNSSSFTAPTYTINARPTEMNLNYKALYEKEKTECERLRKELEEMKRSHDHNGSVSTLRTASSRFRNGSPATGPAPVVKSASGNSLDDNERRTMERKIADLEIQLKELDELNAANLQLRAENAAMMRVLAKLSQPVSRL</sequence>
<dbReference type="Pfam" id="PF12796">
    <property type="entry name" value="Ank_2"/>
    <property type="match status" value="2"/>
</dbReference>
<dbReference type="InterPro" id="IPR051226">
    <property type="entry name" value="PP1_Regulatory_Subunit"/>
</dbReference>
<dbReference type="SMART" id="SM00248">
    <property type="entry name" value="ANK"/>
    <property type="match status" value="5"/>
</dbReference>
<feature type="repeat" description="ANK" evidence="4">
    <location>
        <begin position="255"/>
        <end position="287"/>
    </location>
</feature>
<dbReference type="PANTHER" id="PTHR24179:SF21">
    <property type="entry name" value="MYOSIN BINDING SUBUNIT, ISOFORM O"/>
    <property type="match status" value="1"/>
</dbReference>
<keyword evidence="4" id="KW-0040">ANK repeat</keyword>
<comment type="caution">
    <text evidence="8">The sequence shown here is derived from an EMBL/GenBank/DDBJ whole genome shotgun (WGS) entry which is preliminary data.</text>
</comment>
<feature type="region of interest" description="Disordered" evidence="6">
    <location>
        <begin position="832"/>
        <end position="854"/>
    </location>
</feature>
<dbReference type="Gene3D" id="6.10.140.390">
    <property type="match status" value="1"/>
</dbReference>
<feature type="repeat" description="ANK" evidence="4">
    <location>
        <begin position="96"/>
        <end position="128"/>
    </location>
</feature>
<gene>
    <name evidence="8" type="primary">Necator_chrII.g8560</name>
    <name evidence="8" type="ORF">RB195_020765</name>
</gene>
<feature type="domain" description="cGMP-dependent protein kinase interacting" evidence="7">
    <location>
        <begin position="947"/>
        <end position="1058"/>
    </location>
</feature>
<dbReference type="EMBL" id="JAVFWL010000002">
    <property type="protein sequence ID" value="KAK6738866.1"/>
    <property type="molecule type" value="Genomic_DNA"/>
</dbReference>
<evidence type="ECO:0000256" key="4">
    <source>
        <dbReference type="PROSITE-ProRule" id="PRU00023"/>
    </source>
</evidence>
<keyword evidence="1" id="KW-0217">Developmental protein</keyword>
<dbReference type="PROSITE" id="PS50297">
    <property type="entry name" value="ANK_REP_REGION"/>
    <property type="match status" value="4"/>
</dbReference>
<feature type="coiled-coil region" evidence="5">
    <location>
        <begin position="1015"/>
        <end position="1052"/>
    </location>
</feature>
<keyword evidence="2" id="KW-0677">Repeat</keyword>
<feature type="coiled-coil region" evidence="5">
    <location>
        <begin position="945"/>
        <end position="972"/>
    </location>
</feature>
<dbReference type="Gene3D" id="1.25.40.20">
    <property type="entry name" value="Ankyrin repeat-containing domain"/>
    <property type="match status" value="2"/>
</dbReference>
<feature type="compositionally biased region" description="Basic and acidic residues" evidence="6">
    <location>
        <begin position="398"/>
        <end position="408"/>
    </location>
</feature>
<keyword evidence="9" id="KW-1185">Reference proteome</keyword>
<dbReference type="SUPFAM" id="SSF48403">
    <property type="entry name" value="Ankyrin repeat"/>
    <property type="match status" value="1"/>
</dbReference>
<proteinExistence type="inferred from homology"/>
<dbReference type="Pfam" id="PF15898">
    <property type="entry name" value="PRKG1_interact"/>
    <property type="match status" value="1"/>
</dbReference>
<evidence type="ECO:0000256" key="5">
    <source>
        <dbReference type="SAM" id="Coils"/>
    </source>
</evidence>
<feature type="compositionally biased region" description="Low complexity" evidence="6">
    <location>
        <begin position="896"/>
        <end position="908"/>
    </location>
</feature>
<feature type="compositionally biased region" description="Basic and acidic residues" evidence="6">
    <location>
        <begin position="328"/>
        <end position="353"/>
    </location>
</feature>
<keyword evidence="5" id="KW-0175">Coiled coil</keyword>
<accession>A0ABR1CNT6</accession>
<name>A0ABR1CNT6_NECAM</name>
<dbReference type="CDD" id="cd21930">
    <property type="entry name" value="IPD_PPP1R12"/>
    <property type="match status" value="1"/>
</dbReference>
<feature type="compositionally biased region" description="Low complexity" evidence="6">
    <location>
        <begin position="838"/>
        <end position="854"/>
    </location>
</feature>
<feature type="compositionally biased region" description="Low complexity" evidence="6">
    <location>
        <begin position="508"/>
        <end position="541"/>
    </location>
</feature>
<feature type="compositionally biased region" description="Low complexity" evidence="6">
    <location>
        <begin position="730"/>
        <end position="749"/>
    </location>
</feature>
<evidence type="ECO:0000256" key="2">
    <source>
        <dbReference type="ARBA" id="ARBA00022737"/>
    </source>
</evidence>